<sequence length="133" mass="14949">MYILSNSLITLMMKIIQKVIIVIFVKEKETPNIGFIIVQLVTLQLIPNAFFKNIHSSSLEPSTQKKIIHILSPLSKRLSFIQSVINVVNTALICHFNVRQLDAAILFIGSVVEKTCHICGKLCLDLFNTGRNV</sequence>
<evidence type="ECO:0000313" key="2">
    <source>
        <dbReference type="Proteomes" id="UP000323506"/>
    </source>
</evidence>
<accession>A0A5D2F3I4</accession>
<dbReference type="EMBL" id="CM017697">
    <property type="protein sequence ID" value="TYH00196.1"/>
    <property type="molecule type" value="Genomic_DNA"/>
</dbReference>
<organism evidence="1 2">
    <name type="scientific">Gossypium darwinii</name>
    <name type="common">Darwin's cotton</name>
    <name type="synonym">Gossypium barbadense var. darwinii</name>
    <dbReference type="NCBI Taxonomy" id="34276"/>
    <lineage>
        <taxon>Eukaryota</taxon>
        <taxon>Viridiplantae</taxon>
        <taxon>Streptophyta</taxon>
        <taxon>Embryophyta</taxon>
        <taxon>Tracheophyta</taxon>
        <taxon>Spermatophyta</taxon>
        <taxon>Magnoliopsida</taxon>
        <taxon>eudicotyledons</taxon>
        <taxon>Gunneridae</taxon>
        <taxon>Pentapetalae</taxon>
        <taxon>rosids</taxon>
        <taxon>malvids</taxon>
        <taxon>Malvales</taxon>
        <taxon>Malvaceae</taxon>
        <taxon>Malvoideae</taxon>
        <taxon>Gossypium</taxon>
    </lineage>
</organism>
<dbReference type="Proteomes" id="UP000323506">
    <property type="component" value="Chromosome A10"/>
</dbReference>
<proteinExistence type="predicted"/>
<evidence type="ECO:0000313" key="1">
    <source>
        <dbReference type="EMBL" id="TYH00196.1"/>
    </source>
</evidence>
<reference evidence="1 2" key="1">
    <citation type="submission" date="2019-06" db="EMBL/GenBank/DDBJ databases">
        <title>WGS assembly of Gossypium darwinii.</title>
        <authorList>
            <person name="Chen Z.J."/>
            <person name="Sreedasyam A."/>
            <person name="Ando A."/>
            <person name="Song Q."/>
            <person name="De L."/>
            <person name="Hulse-Kemp A."/>
            <person name="Ding M."/>
            <person name="Ye W."/>
            <person name="Kirkbride R."/>
            <person name="Jenkins J."/>
            <person name="Plott C."/>
            <person name="Lovell J."/>
            <person name="Lin Y.-M."/>
            <person name="Vaughn R."/>
            <person name="Liu B."/>
            <person name="Li W."/>
            <person name="Simpson S."/>
            <person name="Scheffler B."/>
            <person name="Saski C."/>
            <person name="Grover C."/>
            <person name="Hu G."/>
            <person name="Conover J."/>
            <person name="Carlson J."/>
            <person name="Shu S."/>
            <person name="Boston L."/>
            <person name="Williams M."/>
            <person name="Peterson D."/>
            <person name="Mcgee K."/>
            <person name="Jones D."/>
            <person name="Wendel J."/>
            <person name="Stelly D."/>
            <person name="Grimwood J."/>
            <person name="Schmutz J."/>
        </authorList>
    </citation>
    <scope>NUCLEOTIDE SEQUENCE [LARGE SCALE GENOMIC DNA]</scope>
    <source>
        <strain evidence="1">1808015.09</strain>
    </source>
</reference>
<name>A0A5D2F3I4_GOSDA</name>
<protein>
    <submittedName>
        <fullName evidence="1">Uncharacterized protein</fullName>
    </submittedName>
</protein>
<keyword evidence="2" id="KW-1185">Reference proteome</keyword>
<gene>
    <name evidence="1" type="ORF">ES288_A10G254900v1</name>
</gene>
<dbReference type="AlphaFoldDB" id="A0A5D2F3I4"/>